<dbReference type="InterPro" id="IPR036388">
    <property type="entry name" value="WH-like_DNA-bd_sf"/>
</dbReference>
<dbReference type="InterPro" id="IPR054105">
    <property type="entry name" value="WHD_NrtR"/>
</dbReference>
<dbReference type="Gene3D" id="1.10.10.10">
    <property type="entry name" value="Winged helix-like DNA-binding domain superfamily/Winged helix DNA-binding domain"/>
    <property type="match status" value="1"/>
</dbReference>
<dbReference type="EMBL" id="CP046884">
    <property type="protein sequence ID" value="QNQ89238.1"/>
    <property type="molecule type" value="Genomic_DNA"/>
</dbReference>
<dbReference type="Proteomes" id="UP000516320">
    <property type="component" value="Chromosome"/>
</dbReference>
<dbReference type="SUPFAM" id="SSF55811">
    <property type="entry name" value="Nudix"/>
    <property type="match status" value="1"/>
</dbReference>
<evidence type="ECO:0000259" key="1">
    <source>
        <dbReference type="Pfam" id="PF21906"/>
    </source>
</evidence>
<dbReference type="CDD" id="cd18873">
    <property type="entry name" value="NUDIX_NadM_like"/>
    <property type="match status" value="1"/>
</dbReference>
<dbReference type="GO" id="GO:0016787">
    <property type="term" value="F:hydrolase activity"/>
    <property type="evidence" value="ECO:0007669"/>
    <property type="project" value="UniProtKB-KW"/>
</dbReference>
<proteinExistence type="predicted"/>
<dbReference type="AlphaFoldDB" id="A0A7H0SL13"/>
<name>A0A7H0SL13_9CORY</name>
<dbReference type="PANTHER" id="PTHR43736">
    <property type="entry name" value="ADP-RIBOSE PYROPHOSPHATASE"/>
    <property type="match status" value="1"/>
</dbReference>
<dbReference type="Gene3D" id="3.90.79.10">
    <property type="entry name" value="Nucleoside Triphosphate Pyrophosphohydrolase"/>
    <property type="match status" value="1"/>
</dbReference>
<dbReference type="RefSeq" id="WP_187974693.1">
    <property type="nucleotide sequence ID" value="NZ_CP046884.1"/>
</dbReference>
<evidence type="ECO:0000313" key="3">
    <source>
        <dbReference type="Proteomes" id="UP000516320"/>
    </source>
</evidence>
<evidence type="ECO:0000313" key="2">
    <source>
        <dbReference type="EMBL" id="QNQ89238.1"/>
    </source>
</evidence>
<dbReference type="SUPFAM" id="SSF46785">
    <property type="entry name" value="Winged helix' DNA-binding domain"/>
    <property type="match status" value="1"/>
</dbReference>
<dbReference type="Pfam" id="PF21906">
    <property type="entry name" value="WHD_NrtR"/>
    <property type="match status" value="1"/>
</dbReference>
<dbReference type="KEGG" id="cpoy:GP475_00290"/>
<dbReference type="InterPro" id="IPR015797">
    <property type="entry name" value="NUDIX_hydrolase-like_dom_sf"/>
</dbReference>
<accession>A0A7H0SL13</accession>
<dbReference type="InterPro" id="IPR036390">
    <property type="entry name" value="WH_DNA-bd_sf"/>
</dbReference>
<feature type="domain" description="NrtR DNA-binding winged helix" evidence="1">
    <location>
        <begin position="167"/>
        <end position="227"/>
    </location>
</feature>
<dbReference type="PANTHER" id="PTHR43736:SF4">
    <property type="entry name" value="SLR1690 PROTEIN"/>
    <property type="match status" value="1"/>
</dbReference>
<keyword evidence="3" id="KW-1185">Reference proteome</keyword>
<organism evidence="2 3">
    <name type="scientific">Corynebacterium poyangense</name>
    <dbReference type="NCBI Taxonomy" id="2684405"/>
    <lineage>
        <taxon>Bacteria</taxon>
        <taxon>Bacillati</taxon>
        <taxon>Actinomycetota</taxon>
        <taxon>Actinomycetes</taxon>
        <taxon>Mycobacteriales</taxon>
        <taxon>Corynebacteriaceae</taxon>
        <taxon>Corynebacterium</taxon>
    </lineage>
</organism>
<reference evidence="2 3" key="1">
    <citation type="submission" date="2019-12" db="EMBL/GenBank/DDBJ databases">
        <title>Corynebacterium sp. nov., isolated from feces of the Anser Albifrons in China.</title>
        <authorList>
            <person name="Liu Q."/>
        </authorList>
    </citation>
    <scope>NUCLEOTIDE SEQUENCE [LARGE SCALE GENOMIC DNA]</scope>
    <source>
        <strain evidence="2 3">4H37-19</strain>
    </source>
</reference>
<protein>
    <submittedName>
        <fullName evidence="2">NUDIX hydrolase</fullName>
    </submittedName>
</protein>
<sequence>MTDVKNAKSPLGPQYPMRDPAGTAKFRHQAIAVILKTDIEEGLQVLLHRRLHEPFSGRWELPSGSVEVNENLDHSVRRHLSRYIDPHVISHQEQLGTYSDVHRDPYDRTIATSYLILVPWNVGEINRGEGQWQTVSHAGDLAFDHQRILGDGIDRLRAKLSYSNISFALAPHSFSIAQLREAYRTVLGYDVAATNLQRVLARRGQLEETGELAKPPGGGRPAKLYRFTSQQLRITDPFAAFKP</sequence>
<gene>
    <name evidence="2" type="ORF">GP475_00290</name>
</gene>
<keyword evidence="2" id="KW-0378">Hydrolase</keyword>